<name>A0A0R1K2L4_9LACO</name>
<evidence type="ECO:0000256" key="1">
    <source>
        <dbReference type="ARBA" id="ARBA00022472"/>
    </source>
</evidence>
<reference evidence="11 12" key="1">
    <citation type="journal article" date="2015" name="Genome Announc.">
        <title>Expanding the biotechnology potential of lactobacilli through comparative genomics of 213 strains and associated genera.</title>
        <authorList>
            <person name="Sun Z."/>
            <person name="Harris H.M."/>
            <person name="McCann A."/>
            <person name="Guo C."/>
            <person name="Argimon S."/>
            <person name="Zhang W."/>
            <person name="Yang X."/>
            <person name="Jeffery I.B."/>
            <person name="Cooney J.C."/>
            <person name="Kagawa T.F."/>
            <person name="Liu W."/>
            <person name="Song Y."/>
            <person name="Salvetti E."/>
            <person name="Wrobel A."/>
            <person name="Rasinkangas P."/>
            <person name="Parkhill J."/>
            <person name="Rea M.C."/>
            <person name="O'Sullivan O."/>
            <person name="Ritari J."/>
            <person name="Douillard F.P."/>
            <person name="Paul Ross R."/>
            <person name="Yang R."/>
            <person name="Briner A.E."/>
            <person name="Felis G.E."/>
            <person name="de Vos W.M."/>
            <person name="Barrangou R."/>
            <person name="Klaenhammer T.R."/>
            <person name="Caufield P.W."/>
            <person name="Cui Y."/>
            <person name="Zhang H."/>
            <person name="O'Toole P.W."/>
        </authorList>
    </citation>
    <scope>NUCLEOTIDE SEQUENCE [LARGE SCALE GENOMIC DNA]</scope>
    <source>
        <strain evidence="11 12">JCM 17158</strain>
    </source>
</reference>
<dbReference type="GO" id="GO:0003746">
    <property type="term" value="F:translation elongation factor activity"/>
    <property type="evidence" value="ECO:0007669"/>
    <property type="project" value="UniProtKB-KW"/>
</dbReference>
<dbReference type="SUPFAM" id="SSF54814">
    <property type="entry name" value="Prokaryotic type KH domain (KH-domain type II)"/>
    <property type="match status" value="2"/>
</dbReference>
<dbReference type="CDD" id="cd02134">
    <property type="entry name" value="KH-II_NusA_rpt1"/>
    <property type="match status" value="1"/>
</dbReference>
<dbReference type="SUPFAM" id="SSF50249">
    <property type="entry name" value="Nucleic acid-binding proteins"/>
    <property type="match status" value="1"/>
</dbReference>
<dbReference type="EMBL" id="AZDJ01000001">
    <property type="protein sequence ID" value="KRK74362.1"/>
    <property type="molecule type" value="Genomic_DNA"/>
</dbReference>
<keyword evidence="3 7" id="KW-0889">Transcription antitermination</keyword>
<dbReference type="GO" id="GO:0031564">
    <property type="term" value="P:transcription antitermination"/>
    <property type="evidence" value="ECO:0007669"/>
    <property type="project" value="UniProtKB-UniRule"/>
</dbReference>
<accession>A0A0R1K2L4</accession>
<evidence type="ECO:0000256" key="6">
    <source>
        <dbReference type="ARBA" id="ARBA00023163"/>
    </source>
</evidence>
<keyword evidence="2 7" id="KW-0963">Cytoplasm</keyword>
<keyword evidence="1 7" id="KW-0806">Transcription termination</keyword>
<dbReference type="InterPro" id="IPR013735">
    <property type="entry name" value="TF_NusA_N"/>
</dbReference>
<comment type="similarity">
    <text evidence="7">Belongs to the NusA family.</text>
</comment>
<dbReference type="GO" id="GO:0005829">
    <property type="term" value="C:cytosol"/>
    <property type="evidence" value="ECO:0007669"/>
    <property type="project" value="TreeGrafter"/>
</dbReference>
<feature type="compositionally biased region" description="Low complexity" evidence="8">
    <location>
        <begin position="373"/>
        <end position="384"/>
    </location>
</feature>
<dbReference type="InterPro" id="IPR036555">
    <property type="entry name" value="NusA_N_sf"/>
</dbReference>
<dbReference type="Pfam" id="PF13184">
    <property type="entry name" value="KH_NusA_1st"/>
    <property type="match status" value="1"/>
</dbReference>
<organism evidence="11 12">
    <name type="scientific">Lacticaseibacillus nasuensis JCM 17158</name>
    <dbReference type="NCBI Taxonomy" id="1291734"/>
    <lineage>
        <taxon>Bacteria</taxon>
        <taxon>Bacillati</taxon>
        <taxon>Bacillota</taxon>
        <taxon>Bacilli</taxon>
        <taxon>Lactobacillales</taxon>
        <taxon>Lactobacillaceae</taxon>
        <taxon>Lacticaseibacillus</taxon>
    </lineage>
</organism>
<dbReference type="PANTHER" id="PTHR22648:SF0">
    <property type="entry name" value="TRANSCRIPTION TERMINATION_ANTITERMINATION PROTEIN NUSA"/>
    <property type="match status" value="1"/>
</dbReference>
<feature type="compositionally biased region" description="Acidic residues" evidence="8">
    <location>
        <begin position="350"/>
        <end position="372"/>
    </location>
</feature>
<evidence type="ECO:0000256" key="8">
    <source>
        <dbReference type="SAM" id="MobiDB-lite"/>
    </source>
</evidence>
<dbReference type="InterPro" id="IPR030842">
    <property type="entry name" value="TF_NusA_bacterial"/>
</dbReference>
<dbReference type="PATRIC" id="fig|1291734.4.peg.993"/>
<dbReference type="InterPro" id="IPR009019">
    <property type="entry name" value="KH_sf_prok-type"/>
</dbReference>
<sequence>MHMSKEMIEALDALEREKGVKKEVVIEALEAALESAYKRNYNQAQNVEVQFDQEKGDIHVFAVKEVTEQVFDSRLEVSLKDALALNRAYEIGDEIRFEVTPKDFGRIAAQTAKQVIMQRVREAERAIVYDEYSQYENEIMMGEVERRDNKFIYVNLGKIEAVLGRQDQMPNEHYEPHDKIKVFVSKVENTSKGPQVFVSRTNPGLVKRLFEQEVPEIYDGVVEIAGIAREAGDRTKIAVRSTNANVDAVGTAVGPKGSRVQKVVNELSGENMDVVQWEEDPVDYIANALNPAQVIAVQFNDEDNDRSCTVIVPDYQLSLAIGKKGQNARLAAKLTGYKIDIKPESEVEFVDDDELEEADEAVLGDEAADDTAADAATPEAAAPTEDADEAADSAAPAEQPTTPDATEE</sequence>
<dbReference type="FunFam" id="3.30.1480.10:FF:000002">
    <property type="entry name" value="Transcription termination/antitermination protein NusA"/>
    <property type="match status" value="1"/>
</dbReference>
<dbReference type="SMART" id="SM00322">
    <property type="entry name" value="KH"/>
    <property type="match status" value="2"/>
</dbReference>
<dbReference type="InterPro" id="IPR003029">
    <property type="entry name" value="S1_domain"/>
</dbReference>
<dbReference type="InterPro" id="IPR015946">
    <property type="entry name" value="KH_dom-like_a/b"/>
</dbReference>
<dbReference type="GO" id="GO:0003723">
    <property type="term" value="F:RNA binding"/>
    <property type="evidence" value="ECO:0007669"/>
    <property type="project" value="UniProtKB-UniRule"/>
</dbReference>
<evidence type="ECO:0000256" key="3">
    <source>
        <dbReference type="ARBA" id="ARBA00022814"/>
    </source>
</evidence>
<proteinExistence type="inferred from homology"/>
<dbReference type="Pfam" id="PF00575">
    <property type="entry name" value="S1"/>
    <property type="match status" value="1"/>
</dbReference>
<evidence type="ECO:0000259" key="10">
    <source>
        <dbReference type="SMART" id="SM00322"/>
    </source>
</evidence>
<dbReference type="Gene3D" id="2.40.50.140">
    <property type="entry name" value="Nucleic acid-binding proteins"/>
    <property type="match status" value="1"/>
</dbReference>
<dbReference type="CDD" id="cd04455">
    <property type="entry name" value="S1_NusA"/>
    <property type="match status" value="1"/>
</dbReference>
<dbReference type="GO" id="GO:0006353">
    <property type="term" value="P:DNA-templated transcription termination"/>
    <property type="evidence" value="ECO:0007669"/>
    <property type="project" value="UniProtKB-UniRule"/>
</dbReference>
<dbReference type="InterPro" id="IPR012340">
    <property type="entry name" value="NA-bd_OB-fold"/>
</dbReference>
<comment type="caution">
    <text evidence="11">The sequence shown here is derived from an EMBL/GenBank/DDBJ whole genome shotgun (WGS) entry which is preliminary data.</text>
</comment>
<dbReference type="FunFam" id="3.30.300.20:FF:000005">
    <property type="entry name" value="Transcription termination/antitermination protein NusA"/>
    <property type="match status" value="1"/>
</dbReference>
<dbReference type="PANTHER" id="PTHR22648">
    <property type="entry name" value="TRANSCRIPTION TERMINATION FACTOR NUSA"/>
    <property type="match status" value="1"/>
</dbReference>
<dbReference type="InterPro" id="IPR058582">
    <property type="entry name" value="KH_NusA_2nd"/>
</dbReference>
<dbReference type="FunFam" id="2.40.50.140:FF:000058">
    <property type="entry name" value="Transcription termination/antitermination protein NusA"/>
    <property type="match status" value="1"/>
</dbReference>
<comment type="subcellular location">
    <subcellularLocation>
        <location evidence="7">Cytoplasm</location>
    </subcellularLocation>
</comment>
<feature type="compositionally biased region" description="Polar residues" evidence="8">
    <location>
        <begin position="399"/>
        <end position="408"/>
    </location>
</feature>
<keyword evidence="5 7" id="KW-0805">Transcription regulation</keyword>
<comment type="function">
    <text evidence="7">Participates in both transcription termination and antitermination.</text>
</comment>
<protein>
    <recommendedName>
        <fullName evidence="7">Transcription termination/antitermination protein NusA</fullName>
    </recommendedName>
</protein>
<dbReference type="PROSITE" id="PS50084">
    <property type="entry name" value="KH_TYPE_1"/>
    <property type="match status" value="1"/>
</dbReference>
<dbReference type="AlphaFoldDB" id="A0A0R1K2L4"/>
<dbReference type="SUPFAM" id="SSF69705">
    <property type="entry name" value="Transcription factor NusA, N-terminal domain"/>
    <property type="match status" value="1"/>
</dbReference>
<feature type="domain" description="K Homology" evidence="10">
    <location>
        <begin position="231"/>
        <end position="294"/>
    </location>
</feature>
<gene>
    <name evidence="7" type="primary">nusA</name>
    <name evidence="11" type="ORF">FD02_GL000967</name>
</gene>
<dbReference type="Pfam" id="PF08529">
    <property type="entry name" value="NusA_N"/>
    <property type="match status" value="1"/>
</dbReference>
<dbReference type="Gene3D" id="3.30.1480.10">
    <property type="entry name" value="NusA, N-terminal domain"/>
    <property type="match status" value="1"/>
</dbReference>
<dbReference type="FunFam" id="3.30.300.20:FF:000002">
    <property type="entry name" value="Transcription termination/antitermination protein NusA"/>
    <property type="match status" value="1"/>
</dbReference>
<feature type="domain" description="S1 motif" evidence="9">
    <location>
        <begin position="135"/>
        <end position="201"/>
    </location>
</feature>
<dbReference type="CDD" id="cd22529">
    <property type="entry name" value="KH-II_NusA_rpt2"/>
    <property type="match status" value="1"/>
</dbReference>
<dbReference type="STRING" id="1291734.FD02_GL000967"/>
<dbReference type="SMART" id="SM00316">
    <property type="entry name" value="S1"/>
    <property type="match status" value="1"/>
</dbReference>
<evidence type="ECO:0000256" key="7">
    <source>
        <dbReference type="HAMAP-Rule" id="MF_00945"/>
    </source>
</evidence>
<dbReference type="InterPro" id="IPR004087">
    <property type="entry name" value="KH_dom"/>
</dbReference>
<comment type="subunit">
    <text evidence="7">Monomer. Binds directly to the core enzyme of the DNA-dependent RNA polymerase and to nascent RNA.</text>
</comment>
<dbReference type="Proteomes" id="UP000051804">
    <property type="component" value="Unassembled WGS sequence"/>
</dbReference>
<keyword evidence="6 7" id="KW-0804">Transcription</keyword>
<dbReference type="InterPro" id="IPR025249">
    <property type="entry name" value="TF_NusA_KH_1st"/>
</dbReference>
<dbReference type="HAMAP" id="MF_00945_B">
    <property type="entry name" value="NusA_B"/>
    <property type="match status" value="1"/>
</dbReference>
<feature type="region of interest" description="Disordered" evidence="8">
    <location>
        <begin position="350"/>
        <end position="408"/>
    </location>
</feature>
<keyword evidence="4 7" id="KW-0694">RNA-binding</keyword>
<dbReference type="GO" id="GO:0003700">
    <property type="term" value="F:DNA-binding transcription factor activity"/>
    <property type="evidence" value="ECO:0007669"/>
    <property type="project" value="InterPro"/>
</dbReference>
<evidence type="ECO:0000313" key="11">
    <source>
        <dbReference type="EMBL" id="KRK74362.1"/>
    </source>
</evidence>
<keyword evidence="11" id="KW-0251">Elongation factor</keyword>
<evidence type="ECO:0000313" key="12">
    <source>
        <dbReference type="Proteomes" id="UP000051804"/>
    </source>
</evidence>
<evidence type="ECO:0000259" key="9">
    <source>
        <dbReference type="SMART" id="SM00316"/>
    </source>
</evidence>
<evidence type="ECO:0000256" key="5">
    <source>
        <dbReference type="ARBA" id="ARBA00023015"/>
    </source>
</evidence>
<feature type="domain" description="K Homology" evidence="10">
    <location>
        <begin position="304"/>
        <end position="367"/>
    </location>
</feature>
<keyword evidence="11" id="KW-0648">Protein biosynthesis</keyword>
<dbReference type="NCBIfam" id="TIGR01953">
    <property type="entry name" value="NusA"/>
    <property type="match status" value="1"/>
</dbReference>
<evidence type="ECO:0000256" key="4">
    <source>
        <dbReference type="ARBA" id="ARBA00022884"/>
    </source>
</evidence>
<keyword evidence="12" id="KW-1185">Reference proteome</keyword>
<dbReference type="Pfam" id="PF26594">
    <property type="entry name" value="KH_NusA_2nd"/>
    <property type="match status" value="1"/>
</dbReference>
<dbReference type="InterPro" id="IPR010213">
    <property type="entry name" value="TF_NusA"/>
</dbReference>
<dbReference type="Gene3D" id="3.30.300.20">
    <property type="match status" value="2"/>
</dbReference>
<evidence type="ECO:0000256" key="2">
    <source>
        <dbReference type="ARBA" id="ARBA00022490"/>
    </source>
</evidence>